<feature type="compositionally biased region" description="Low complexity" evidence="1">
    <location>
        <begin position="23"/>
        <end position="55"/>
    </location>
</feature>
<keyword evidence="3" id="KW-1185">Reference proteome</keyword>
<dbReference type="AlphaFoldDB" id="A0AAE0MDF1"/>
<protein>
    <submittedName>
        <fullName evidence="2">Uncharacterized protein</fullName>
    </submittedName>
</protein>
<reference evidence="2" key="1">
    <citation type="journal article" date="2023" name="Mol. Phylogenet. Evol.">
        <title>Genome-scale phylogeny and comparative genomics of the fungal order Sordariales.</title>
        <authorList>
            <person name="Hensen N."/>
            <person name="Bonometti L."/>
            <person name="Westerberg I."/>
            <person name="Brannstrom I.O."/>
            <person name="Guillou S."/>
            <person name="Cros-Aarteil S."/>
            <person name="Calhoun S."/>
            <person name="Haridas S."/>
            <person name="Kuo A."/>
            <person name="Mondo S."/>
            <person name="Pangilinan J."/>
            <person name="Riley R."/>
            <person name="LaButti K."/>
            <person name="Andreopoulos B."/>
            <person name="Lipzen A."/>
            <person name="Chen C."/>
            <person name="Yan M."/>
            <person name="Daum C."/>
            <person name="Ng V."/>
            <person name="Clum A."/>
            <person name="Steindorff A."/>
            <person name="Ohm R.A."/>
            <person name="Martin F."/>
            <person name="Silar P."/>
            <person name="Natvig D.O."/>
            <person name="Lalanne C."/>
            <person name="Gautier V."/>
            <person name="Ament-Velasquez S.L."/>
            <person name="Kruys A."/>
            <person name="Hutchinson M.I."/>
            <person name="Powell A.J."/>
            <person name="Barry K."/>
            <person name="Miller A.N."/>
            <person name="Grigoriev I.V."/>
            <person name="Debuchy R."/>
            <person name="Gladieux P."/>
            <person name="Hiltunen Thoren M."/>
            <person name="Johannesson H."/>
        </authorList>
    </citation>
    <scope>NUCLEOTIDE SEQUENCE</scope>
    <source>
        <strain evidence="2">SMH4131-1</strain>
    </source>
</reference>
<proteinExistence type="predicted"/>
<dbReference type="EMBL" id="JAUEPO010000003">
    <property type="protein sequence ID" value="KAK3328352.1"/>
    <property type="molecule type" value="Genomic_DNA"/>
</dbReference>
<feature type="region of interest" description="Disordered" evidence="1">
    <location>
        <begin position="212"/>
        <end position="231"/>
    </location>
</feature>
<comment type="caution">
    <text evidence="2">The sequence shown here is derived from an EMBL/GenBank/DDBJ whole genome shotgun (WGS) entry which is preliminary data.</text>
</comment>
<sequence length="259" mass="28910">MLATMSSSVFSFVHDTMNQAATPLYRPTRSSPLSSSPIRAAPASPPFASSPLSARDSPSLFSVRDAQSSPISAPPSTSSVARFKYATRNPRPNPVVQKREDAQDGRRRLFLNNVRQRADEKKWERRGGENELLKLEWQRLNRELRSAKDSDLEGVVMEDEIEDEPQLRALRQELVGVDRGMDVDVDADAMMVDAIEQQEQAEIDALLLSIPFDTPSSQARPDSPQHFSDDEDYDSIFLGLLSSQQSEQALTLSQDVEMS</sequence>
<evidence type="ECO:0000313" key="3">
    <source>
        <dbReference type="Proteomes" id="UP001286456"/>
    </source>
</evidence>
<name>A0AAE0MDF1_9PEZI</name>
<evidence type="ECO:0000313" key="2">
    <source>
        <dbReference type="EMBL" id="KAK3328352.1"/>
    </source>
</evidence>
<organism evidence="2 3">
    <name type="scientific">Cercophora scortea</name>
    <dbReference type="NCBI Taxonomy" id="314031"/>
    <lineage>
        <taxon>Eukaryota</taxon>
        <taxon>Fungi</taxon>
        <taxon>Dikarya</taxon>
        <taxon>Ascomycota</taxon>
        <taxon>Pezizomycotina</taxon>
        <taxon>Sordariomycetes</taxon>
        <taxon>Sordariomycetidae</taxon>
        <taxon>Sordariales</taxon>
        <taxon>Lasiosphaeriaceae</taxon>
        <taxon>Cercophora</taxon>
    </lineage>
</organism>
<reference evidence="2" key="2">
    <citation type="submission" date="2023-06" db="EMBL/GenBank/DDBJ databases">
        <authorList>
            <consortium name="Lawrence Berkeley National Laboratory"/>
            <person name="Haridas S."/>
            <person name="Hensen N."/>
            <person name="Bonometti L."/>
            <person name="Westerberg I."/>
            <person name="Brannstrom I.O."/>
            <person name="Guillou S."/>
            <person name="Cros-Aarteil S."/>
            <person name="Calhoun S."/>
            <person name="Kuo A."/>
            <person name="Mondo S."/>
            <person name="Pangilinan J."/>
            <person name="Riley R."/>
            <person name="Labutti K."/>
            <person name="Andreopoulos B."/>
            <person name="Lipzen A."/>
            <person name="Chen C."/>
            <person name="Yanf M."/>
            <person name="Daum C."/>
            <person name="Ng V."/>
            <person name="Clum A."/>
            <person name="Steindorff A."/>
            <person name="Ohm R."/>
            <person name="Martin F."/>
            <person name="Silar P."/>
            <person name="Natvig D."/>
            <person name="Lalanne C."/>
            <person name="Gautier V."/>
            <person name="Ament-Velasquez S.L."/>
            <person name="Kruys A."/>
            <person name="Hutchinson M.I."/>
            <person name="Powell A.J."/>
            <person name="Barry K."/>
            <person name="Miller A.N."/>
            <person name="Grigoriev I.V."/>
            <person name="Debuchy R."/>
            <person name="Gladieux P."/>
            <person name="Thoren M.H."/>
            <person name="Johannesson H."/>
        </authorList>
    </citation>
    <scope>NUCLEOTIDE SEQUENCE</scope>
    <source>
        <strain evidence="2">SMH4131-1</strain>
    </source>
</reference>
<feature type="region of interest" description="Disordered" evidence="1">
    <location>
        <begin position="23"/>
        <end position="102"/>
    </location>
</feature>
<dbReference type="Proteomes" id="UP001286456">
    <property type="component" value="Unassembled WGS sequence"/>
</dbReference>
<accession>A0AAE0MDF1</accession>
<gene>
    <name evidence="2" type="ORF">B0T19DRAFT_424272</name>
</gene>
<evidence type="ECO:0000256" key="1">
    <source>
        <dbReference type="SAM" id="MobiDB-lite"/>
    </source>
</evidence>
<feature type="compositionally biased region" description="Low complexity" evidence="1">
    <location>
        <begin position="68"/>
        <end position="79"/>
    </location>
</feature>